<evidence type="ECO:0000313" key="2">
    <source>
        <dbReference type="EMBL" id="TMQ61746.1"/>
    </source>
</evidence>
<organism evidence="2 3">
    <name type="scientific">Eiseniibacteriota bacterium</name>
    <dbReference type="NCBI Taxonomy" id="2212470"/>
    <lineage>
        <taxon>Bacteria</taxon>
        <taxon>Candidatus Eiseniibacteriota</taxon>
    </lineage>
</organism>
<accession>A0A538TDT5</accession>
<sequence>YNVKGNKINNAAPGVVFYYSRIVAPSASFTVNILQGASVAGFPLFGVQKGQVYLYDAACSRIAQGSESSPGQGAIAVSGVIPGATYIVAVKYTSGTVVGASVPSRPTVHYNFSTWVSGVLVDSDPDGLNLVFCKSPTATLSSAPGSGDLDSARELYRPWPNPFAQSSQIAYAAAEADERVDIGVYDLAGRRLRTLVQGAPGAGRHLVIWDGVGDDGARVKAGMYFVRFVIGDRPRMVRIVSLR</sequence>
<name>A0A538TDT5_UNCEI</name>
<dbReference type="Pfam" id="PF13860">
    <property type="entry name" value="FlgD_ig"/>
    <property type="match status" value="1"/>
</dbReference>
<dbReference type="InterPro" id="IPR025965">
    <property type="entry name" value="FlgD/Vpr_Ig-like"/>
</dbReference>
<dbReference type="AlphaFoldDB" id="A0A538TDT5"/>
<comment type="caution">
    <text evidence="2">The sequence shown here is derived from an EMBL/GenBank/DDBJ whole genome shotgun (WGS) entry which is preliminary data.</text>
</comment>
<dbReference type="Proteomes" id="UP000316609">
    <property type="component" value="Unassembled WGS sequence"/>
</dbReference>
<evidence type="ECO:0000259" key="1">
    <source>
        <dbReference type="Pfam" id="PF13860"/>
    </source>
</evidence>
<dbReference type="Gene3D" id="2.60.40.4070">
    <property type="match status" value="1"/>
</dbReference>
<dbReference type="EMBL" id="VBOY01000159">
    <property type="protein sequence ID" value="TMQ61746.1"/>
    <property type="molecule type" value="Genomic_DNA"/>
</dbReference>
<gene>
    <name evidence="2" type="ORF">E6K78_12425</name>
</gene>
<proteinExistence type="predicted"/>
<feature type="non-terminal residue" evidence="2">
    <location>
        <position position="1"/>
    </location>
</feature>
<evidence type="ECO:0000313" key="3">
    <source>
        <dbReference type="Proteomes" id="UP000316609"/>
    </source>
</evidence>
<protein>
    <recommendedName>
        <fullName evidence="1">FlgD/Vpr Ig-like domain-containing protein</fullName>
    </recommendedName>
</protein>
<feature type="domain" description="FlgD/Vpr Ig-like" evidence="1">
    <location>
        <begin position="166"/>
        <end position="226"/>
    </location>
</feature>
<reference evidence="2 3" key="1">
    <citation type="journal article" date="2019" name="Nat. Microbiol.">
        <title>Mediterranean grassland soil C-N compound turnover is dependent on rainfall and depth, and is mediated by genomically divergent microorganisms.</title>
        <authorList>
            <person name="Diamond S."/>
            <person name="Andeer P.F."/>
            <person name="Li Z."/>
            <person name="Crits-Christoph A."/>
            <person name="Burstein D."/>
            <person name="Anantharaman K."/>
            <person name="Lane K.R."/>
            <person name="Thomas B.C."/>
            <person name="Pan C."/>
            <person name="Northen T.R."/>
            <person name="Banfield J.F."/>
        </authorList>
    </citation>
    <scope>NUCLEOTIDE SEQUENCE [LARGE SCALE GENOMIC DNA]</scope>
    <source>
        <strain evidence="2">WS_8</strain>
    </source>
</reference>